<keyword evidence="1" id="KW-0479">Metal-binding</keyword>
<dbReference type="GO" id="GO:0003676">
    <property type="term" value="F:nucleic acid binding"/>
    <property type="evidence" value="ECO:0007669"/>
    <property type="project" value="InterPro"/>
</dbReference>
<dbReference type="Gramene" id="GBG59028">
    <property type="protein sequence ID" value="GBG59028"/>
    <property type="gene ID" value="CBR_g24375"/>
</dbReference>
<dbReference type="Proteomes" id="UP000265515">
    <property type="component" value="Unassembled WGS sequence"/>
</dbReference>
<reference evidence="5 6" key="1">
    <citation type="journal article" date="2018" name="Cell">
        <title>The Chara Genome: Secondary Complexity and Implications for Plant Terrestrialization.</title>
        <authorList>
            <person name="Nishiyama T."/>
            <person name="Sakayama H."/>
            <person name="Vries J.D."/>
            <person name="Buschmann H."/>
            <person name="Saint-Marcoux D."/>
            <person name="Ullrich K.K."/>
            <person name="Haas F.B."/>
            <person name="Vanderstraeten L."/>
            <person name="Becker D."/>
            <person name="Lang D."/>
            <person name="Vosolsobe S."/>
            <person name="Rombauts S."/>
            <person name="Wilhelmsson P.K.I."/>
            <person name="Janitza P."/>
            <person name="Kern R."/>
            <person name="Heyl A."/>
            <person name="Rumpler F."/>
            <person name="Villalobos L.I.A.C."/>
            <person name="Clay J.M."/>
            <person name="Skokan R."/>
            <person name="Toyoda A."/>
            <person name="Suzuki Y."/>
            <person name="Kagoshima H."/>
            <person name="Schijlen E."/>
            <person name="Tajeshwar N."/>
            <person name="Catarino B."/>
            <person name="Hetherington A.J."/>
            <person name="Saltykova A."/>
            <person name="Bonnot C."/>
            <person name="Breuninger H."/>
            <person name="Symeonidi A."/>
            <person name="Radhakrishnan G.V."/>
            <person name="Van Nieuwerburgh F."/>
            <person name="Deforce D."/>
            <person name="Chang C."/>
            <person name="Karol K.G."/>
            <person name="Hedrich R."/>
            <person name="Ulvskov P."/>
            <person name="Glockner G."/>
            <person name="Delwiche C.F."/>
            <person name="Petrasek J."/>
            <person name="Van de Peer Y."/>
            <person name="Friml J."/>
            <person name="Beilby M."/>
            <person name="Dolan L."/>
            <person name="Kohara Y."/>
            <person name="Sugano S."/>
            <person name="Fujiyama A."/>
            <person name="Delaux P.-M."/>
            <person name="Quint M."/>
            <person name="TheiBen G."/>
            <person name="Hagemann M."/>
            <person name="Harholt J."/>
            <person name="Dunand C."/>
            <person name="Zachgo S."/>
            <person name="Langdale J."/>
            <person name="Maumus F."/>
            <person name="Straeten D.V.D."/>
            <person name="Gould S.B."/>
            <person name="Rensing S.A."/>
        </authorList>
    </citation>
    <scope>NUCLEOTIDE SEQUENCE [LARGE SCALE GENOMIC DNA]</scope>
    <source>
        <strain evidence="5 6">S276</strain>
    </source>
</reference>
<dbReference type="PROSITE" id="PS50158">
    <property type="entry name" value="ZF_CCHC"/>
    <property type="match status" value="1"/>
</dbReference>
<dbReference type="GO" id="GO:0008270">
    <property type="term" value="F:zinc ion binding"/>
    <property type="evidence" value="ECO:0007669"/>
    <property type="project" value="UniProtKB-KW"/>
</dbReference>
<dbReference type="AlphaFoldDB" id="A0A388JMK6"/>
<keyword evidence="2" id="KW-0175">Coiled coil</keyword>
<feature type="coiled-coil region" evidence="2">
    <location>
        <begin position="82"/>
        <end position="124"/>
    </location>
</feature>
<keyword evidence="1" id="KW-0863">Zinc-finger</keyword>
<evidence type="ECO:0000313" key="5">
    <source>
        <dbReference type="EMBL" id="GBG59028.1"/>
    </source>
</evidence>
<dbReference type="EMBL" id="BFEA01000002">
    <property type="protein sequence ID" value="GBG59028.1"/>
    <property type="molecule type" value="Genomic_DNA"/>
</dbReference>
<evidence type="ECO:0000313" key="6">
    <source>
        <dbReference type="Proteomes" id="UP000265515"/>
    </source>
</evidence>
<keyword evidence="6" id="KW-1185">Reference proteome</keyword>
<evidence type="ECO:0000256" key="1">
    <source>
        <dbReference type="PROSITE-ProRule" id="PRU00047"/>
    </source>
</evidence>
<dbReference type="SMART" id="SM00343">
    <property type="entry name" value="ZnF_C2HC"/>
    <property type="match status" value="1"/>
</dbReference>
<dbReference type="Gene3D" id="4.10.60.10">
    <property type="entry name" value="Zinc finger, CCHC-type"/>
    <property type="match status" value="1"/>
</dbReference>
<organism evidence="5 6">
    <name type="scientific">Chara braunii</name>
    <name type="common">Braun's stonewort</name>
    <dbReference type="NCBI Taxonomy" id="69332"/>
    <lineage>
        <taxon>Eukaryota</taxon>
        <taxon>Viridiplantae</taxon>
        <taxon>Streptophyta</taxon>
        <taxon>Charophyceae</taxon>
        <taxon>Charales</taxon>
        <taxon>Characeae</taxon>
        <taxon>Chara</taxon>
    </lineage>
</organism>
<sequence length="294" mass="33628">MAGRTCFRCGKPDHFANVCDEYWDARGKGIPFVPPPPPLVRSGRTMAIGAEKRSHSADNYGSRREMDEMSNMMRTYFFEKAKEREEAKQRAVREEAQRKEEEVRKEQEKKRLQELEEKKCAEDEQDARLLRMIREEIRHESGKENESASRVKRAVVKRNERGETVEEEKERLRREIALREEAEEDAELILLRRRAAGLEINEKRKRGKEVAVGDSPPMTTPTKGQRTVLGTTSKLRIEELCDFGHMASTSSPIAEPVGKIGVSIKHVTAGTGLGARAKYKEEIRALYEALTVDE</sequence>
<comment type="caution">
    <text evidence="5">The sequence shown here is derived from an EMBL/GenBank/DDBJ whole genome shotgun (WGS) entry which is preliminary data.</text>
</comment>
<evidence type="ECO:0000256" key="2">
    <source>
        <dbReference type="SAM" id="Coils"/>
    </source>
</evidence>
<proteinExistence type="predicted"/>
<evidence type="ECO:0000259" key="4">
    <source>
        <dbReference type="PROSITE" id="PS50158"/>
    </source>
</evidence>
<keyword evidence="1" id="KW-0862">Zinc</keyword>
<dbReference type="InterPro" id="IPR001878">
    <property type="entry name" value="Znf_CCHC"/>
</dbReference>
<accession>A0A388JMK6</accession>
<feature type="region of interest" description="Disordered" evidence="3">
    <location>
        <begin position="205"/>
        <end position="226"/>
    </location>
</feature>
<name>A0A388JMK6_CHABU</name>
<evidence type="ECO:0000256" key="3">
    <source>
        <dbReference type="SAM" id="MobiDB-lite"/>
    </source>
</evidence>
<protein>
    <recommendedName>
        <fullName evidence="4">CCHC-type domain-containing protein</fullName>
    </recommendedName>
</protein>
<feature type="coiled-coil region" evidence="2">
    <location>
        <begin position="155"/>
        <end position="185"/>
    </location>
</feature>
<feature type="domain" description="CCHC-type" evidence="4">
    <location>
        <begin position="6"/>
        <end position="21"/>
    </location>
</feature>
<gene>
    <name evidence="5" type="ORF">CBR_g24375</name>
</gene>